<evidence type="ECO:0000313" key="2">
    <source>
        <dbReference type="Proteomes" id="UP001150603"/>
    </source>
</evidence>
<dbReference type="Proteomes" id="UP001150603">
    <property type="component" value="Unassembled WGS sequence"/>
</dbReference>
<dbReference type="EMBL" id="JANBPW010006139">
    <property type="protein sequence ID" value="KAJ1931172.1"/>
    <property type="molecule type" value="Genomic_DNA"/>
</dbReference>
<sequence>MIWDVRCNKTNVDDLYTYRPVNTISAAHHESVHAAKSHVSRTGGPVGSVTGVQSLTHNPNIVASVGSINAAVKYWDVRANYSARATPTPAAKSLLPKSSKSPRGASSLTLDPDGTRLYSASKDSSVYVHNTLAPGIPITQLAAPEFICDSFNINTSISPCGQYLAAGSANGSVVIWELDRYGFNSSKRRVVLQGHSKEAGCVAWYPFLDRTQLVTCGDDKMMRVWDIDAELAEMGRNDPVKRCQWGFATVVTEP</sequence>
<feature type="non-terminal residue" evidence="1">
    <location>
        <position position="254"/>
    </location>
</feature>
<accession>A0ACC1IZ65</accession>
<gene>
    <name evidence="1" type="ORF">FBU59_006807</name>
</gene>
<protein>
    <submittedName>
        <fullName evidence="1">Uncharacterized protein</fullName>
    </submittedName>
</protein>
<organism evidence="1 2">
    <name type="scientific">Linderina macrospora</name>
    <dbReference type="NCBI Taxonomy" id="4868"/>
    <lineage>
        <taxon>Eukaryota</taxon>
        <taxon>Fungi</taxon>
        <taxon>Fungi incertae sedis</taxon>
        <taxon>Zoopagomycota</taxon>
        <taxon>Kickxellomycotina</taxon>
        <taxon>Kickxellomycetes</taxon>
        <taxon>Kickxellales</taxon>
        <taxon>Kickxellaceae</taxon>
        <taxon>Linderina</taxon>
    </lineage>
</organism>
<reference evidence="1" key="1">
    <citation type="submission" date="2022-07" db="EMBL/GenBank/DDBJ databases">
        <title>Phylogenomic reconstructions and comparative analyses of Kickxellomycotina fungi.</title>
        <authorList>
            <person name="Reynolds N.K."/>
            <person name="Stajich J.E."/>
            <person name="Barry K."/>
            <person name="Grigoriev I.V."/>
            <person name="Crous P."/>
            <person name="Smith M.E."/>
        </authorList>
    </citation>
    <scope>NUCLEOTIDE SEQUENCE</scope>
    <source>
        <strain evidence="1">NRRL 5244</strain>
    </source>
</reference>
<keyword evidence="2" id="KW-1185">Reference proteome</keyword>
<comment type="caution">
    <text evidence="1">The sequence shown here is derived from an EMBL/GenBank/DDBJ whole genome shotgun (WGS) entry which is preliminary data.</text>
</comment>
<proteinExistence type="predicted"/>
<evidence type="ECO:0000313" key="1">
    <source>
        <dbReference type="EMBL" id="KAJ1931172.1"/>
    </source>
</evidence>
<name>A0ACC1IZ65_9FUNG</name>